<sequence>MSTNIGFIYAHPDDETFLSACLIKSLADNGERPVLLLATRGDAGKKNGDVAHLTNDELAAMRTEEMDTAARILGLNHVEHLGYPDGKLNMMDQEKFVDEVVSFINRHELKIVFTFPEDGGNFHPDHMTISKITAEAVHSGRCPSVQKMYYSISDTLRAQGRTPSVHIDTRPSWELKAAALKAHQSQIFAIARYFGDLSACPENRRYESFVLAWERGTLWPVKQERSIMADLL</sequence>
<dbReference type="InterPro" id="IPR024078">
    <property type="entry name" value="LmbE-like_dom_sf"/>
</dbReference>
<dbReference type="Pfam" id="PF02585">
    <property type="entry name" value="PIG-L"/>
    <property type="match status" value="1"/>
</dbReference>
<dbReference type="PANTHER" id="PTHR12993">
    <property type="entry name" value="N-ACETYLGLUCOSAMINYL-PHOSPHATIDYLINOSITOL DE-N-ACETYLASE-RELATED"/>
    <property type="match status" value="1"/>
</dbReference>
<dbReference type="AlphaFoldDB" id="A0A2W1NGX3"/>
<gene>
    <name evidence="1" type="ORF">CBW46_000815</name>
</gene>
<dbReference type="EMBL" id="NHRJ02000001">
    <property type="protein sequence ID" value="PZE22361.1"/>
    <property type="molecule type" value="Genomic_DNA"/>
</dbReference>
<protein>
    <submittedName>
        <fullName evidence="1">PIG-L family deacetylase</fullName>
    </submittedName>
</protein>
<proteinExistence type="predicted"/>
<reference evidence="1" key="1">
    <citation type="submission" date="2018-06" db="EMBL/GenBank/DDBJ databases">
        <title>Paenibacillus xerothermodurans sp. nov. an extremely dry heat resistant spore forming bacterium isolated from the soil of Cape Canaveral, Florida.</title>
        <authorList>
            <person name="Seuylemezian A."/>
            <person name="Kaur N."/>
            <person name="Patil P."/>
            <person name="Patil P."/>
            <person name="Mayilraj S."/>
            <person name="Vaishampayan P."/>
        </authorList>
    </citation>
    <scope>NUCLEOTIDE SEQUENCE [LARGE SCALE GENOMIC DNA]</scope>
    <source>
        <strain evidence="1">ATCC 27380</strain>
    </source>
</reference>
<dbReference type="SUPFAM" id="SSF102588">
    <property type="entry name" value="LmbE-like"/>
    <property type="match status" value="1"/>
</dbReference>
<dbReference type="RefSeq" id="WP_089198133.1">
    <property type="nucleotide sequence ID" value="NZ_NHRJ02000001.1"/>
</dbReference>
<comment type="caution">
    <text evidence="1">The sequence shown here is derived from an EMBL/GenBank/DDBJ whole genome shotgun (WGS) entry which is preliminary data.</text>
</comment>
<dbReference type="OrthoDB" id="9790023at2"/>
<keyword evidence="2" id="KW-1185">Reference proteome</keyword>
<accession>A0A2W1NGX3</accession>
<evidence type="ECO:0000313" key="1">
    <source>
        <dbReference type="EMBL" id="PZE22361.1"/>
    </source>
</evidence>
<dbReference type="InterPro" id="IPR003737">
    <property type="entry name" value="GlcNAc_PI_deacetylase-related"/>
</dbReference>
<dbReference type="Proteomes" id="UP000214746">
    <property type="component" value="Unassembled WGS sequence"/>
</dbReference>
<name>A0A2W1NGX3_PAEXE</name>
<dbReference type="GO" id="GO:0016811">
    <property type="term" value="F:hydrolase activity, acting on carbon-nitrogen (but not peptide) bonds, in linear amides"/>
    <property type="evidence" value="ECO:0007669"/>
    <property type="project" value="TreeGrafter"/>
</dbReference>
<dbReference type="Gene3D" id="3.40.50.10320">
    <property type="entry name" value="LmbE-like"/>
    <property type="match status" value="1"/>
</dbReference>
<organism evidence="1 2">
    <name type="scientific">Paenibacillus xerothermodurans</name>
    <dbReference type="NCBI Taxonomy" id="1977292"/>
    <lineage>
        <taxon>Bacteria</taxon>
        <taxon>Bacillati</taxon>
        <taxon>Bacillota</taxon>
        <taxon>Bacilli</taxon>
        <taxon>Bacillales</taxon>
        <taxon>Paenibacillaceae</taxon>
        <taxon>Paenibacillus</taxon>
    </lineage>
</organism>
<evidence type="ECO:0000313" key="2">
    <source>
        <dbReference type="Proteomes" id="UP000214746"/>
    </source>
</evidence>
<dbReference type="PANTHER" id="PTHR12993:SF11">
    <property type="entry name" value="N-ACETYLGLUCOSAMINYL-PHOSPHATIDYLINOSITOL DE-N-ACETYLASE"/>
    <property type="match status" value="1"/>
</dbReference>